<dbReference type="Proteomes" id="UP000041254">
    <property type="component" value="Unassembled WGS sequence"/>
</dbReference>
<evidence type="ECO:0000259" key="2">
    <source>
        <dbReference type="SMART" id="SM00651"/>
    </source>
</evidence>
<dbReference type="Pfam" id="PF01423">
    <property type="entry name" value="LSM"/>
    <property type="match status" value="1"/>
</dbReference>
<dbReference type="GO" id="GO:0071209">
    <property type="term" value="F:U7 snRNA binding"/>
    <property type="evidence" value="ECO:0007669"/>
    <property type="project" value="InterPro"/>
</dbReference>
<sequence length="337" mass="37601">MTSRRRASSGPSSERGLLPRPLPSLLGRPPSSLQPHHQHQQQQAPAVLPEDIPVPEDSDDETGWIPGASLDHDIADAVKEEIEKVTAADGEGPVLSSSESDDSEEEARTALSRVAATADERLDFFSDKFEPLLALRHPSLAPPLKPQKNLDTIVQCNLLLPWELQDQLAPPYNLSLQQAPDSQQKDQPQQGRKMGDHMKQKLSRIRERVKETKERAACWLRGEIGSKSQGPLGAIGQYVRNQEYVRVWVRSNARGKAAVRSTVTGLPVAYDKHWSLLLSNVVEVIYQPATADLTRRGVRVEERRRKLRSLFVRGDNVMLVAPVDGISEAANRFWGYR</sequence>
<evidence type="ECO:0000313" key="3">
    <source>
        <dbReference type="EMBL" id="CEM39333.1"/>
    </source>
</evidence>
<dbReference type="Gene3D" id="2.30.30.100">
    <property type="match status" value="1"/>
</dbReference>
<feature type="region of interest" description="Disordered" evidence="1">
    <location>
        <begin position="177"/>
        <end position="200"/>
    </location>
</feature>
<reference evidence="3 4" key="1">
    <citation type="submission" date="2014-11" db="EMBL/GenBank/DDBJ databases">
        <authorList>
            <person name="Zhu J."/>
            <person name="Qi W."/>
            <person name="Song R."/>
        </authorList>
    </citation>
    <scope>NUCLEOTIDE SEQUENCE [LARGE SCALE GENOMIC DNA]</scope>
</reference>
<feature type="compositionally biased region" description="Acidic residues" evidence="1">
    <location>
        <begin position="53"/>
        <end position="62"/>
    </location>
</feature>
<dbReference type="PANTHER" id="PTHR21415:SF1">
    <property type="entry name" value="U7 SNRNA-ASSOCIATED SM-LIKE PROTEIN LSM11"/>
    <property type="match status" value="1"/>
</dbReference>
<evidence type="ECO:0000313" key="4">
    <source>
        <dbReference type="Proteomes" id="UP000041254"/>
    </source>
</evidence>
<feature type="domain" description="Sm" evidence="2">
    <location>
        <begin position="237"/>
        <end position="322"/>
    </location>
</feature>
<dbReference type="InterPro" id="IPR039267">
    <property type="entry name" value="Lsm11"/>
</dbReference>
<evidence type="ECO:0000256" key="1">
    <source>
        <dbReference type="SAM" id="MobiDB-lite"/>
    </source>
</evidence>
<dbReference type="GO" id="GO:0006398">
    <property type="term" value="P:mRNA 3'-end processing by stem-loop binding and cleavage"/>
    <property type="evidence" value="ECO:0007669"/>
    <property type="project" value="TreeGrafter"/>
</dbReference>
<dbReference type="AlphaFoldDB" id="A0A0G4H643"/>
<dbReference type="SMART" id="SM00651">
    <property type="entry name" value="Sm"/>
    <property type="match status" value="1"/>
</dbReference>
<dbReference type="GO" id="GO:0005683">
    <property type="term" value="C:U7 snRNP"/>
    <property type="evidence" value="ECO:0007669"/>
    <property type="project" value="TreeGrafter"/>
</dbReference>
<dbReference type="VEuPathDB" id="CryptoDB:Vbra_19613"/>
<proteinExistence type="predicted"/>
<organism evidence="3 4">
    <name type="scientific">Vitrella brassicaformis (strain CCMP3155)</name>
    <dbReference type="NCBI Taxonomy" id="1169540"/>
    <lineage>
        <taxon>Eukaryota</taxon>
        <taxon>Sar</taxon>
        <taxon>Alveolata</taxon>
        <taxon>Colpodellida</taxon>
        <taxon>Vitrellaceae</taxon>
        <taxon>Vitrella</taxon>
    </lineage>
</organism>
<feature type="compositionally biased region" description="Low complexity" evidence="1">
    <location>
        <begin position="11"/>
        <end position="46"/>
    </location>
</feature>
<dbReference type="STRING" id="1169540.A0A0G4H643"/>
<protein>
    <recommendedName>
        <fullName evidence="2">Sm domain-containing protein</fullName>
    </recommendedName>
</protein>
<dbReference type="OrthoDB" id="10002367at2759"/>
<feature type="region of interest" description="Disordered" evidence="1">
    <location>
        <begin position="85"/>
        <end position="107"/>
    </location>
</feature>
<dbReference type="InterPro" id="IPR001163">
    <property type="entry name" value="Sm_dom_euk/arc"/>
</dbReference>
<dbReference type="InterPro" id="IPR010920">
    <property type="entry name" value="LSM_dom_sf"/>
</dbReference>
<dbReference type="SUPFAM" id="SSF50182">
    <property type="entry name" value="Sm-like ribonucleoproteins"/>
    <property type="match status" value="1"/>
</dbReference>
<accession>A0A0G4H643</accession>
<feature type="compositionally biased region" description="Polar residues" evidence="1">
    <location>
        <begin position="177"/>
        <end position="190"/>
    </location>
</feature>
<keyword evidence="4" id="KW-1185">Reference proteome</keyword>
<gene>
    <name evidence="3" type="ORF">Vbra_19613</name>
</gene>
<dbReference type="PANTHER" id="PTHR21415">
    <property type="entry name" value="U7 SNRNA-ASSOCIATED SM-LIKE PROTEIN LSM11"/>
    <property type="match status" value="1"/>
</dbReference>
<name>A0A0G4H643_VITBC</name>
<dbReference type="EMBL" id="CDMY01001036">
    <property type="protein sequence ID" value="CEM39333.1"/>
    <property type="molecule type" value="Genomic_DNA"/>
</dbReference>
<dbReference type="InParanoid" id="A0A0G4H643"/>
<feature type="region of interest" description="Disordered" evidence="1">
    <location>
        <begin position="1"/>
        <end position="68"/>
    </location>
</feature>